<sequence length="248" mass="29312">MEPTRGNNILDLIISNSYDYFHSYDIEKTVMSDHNLIHARANIRNILTRNTTTSGRIDSFHALNFYGRNINWDKVRKELDAIKWENIFSGMEAHEMYEVLSRKCLQICKEHIPLRRWSGRKHQIPRDRRILMKKRANLQRKLKKVAYAVAENAIQHQLHLLEDALAQSHVRQREQEEQRAVENIKVNSKFFYSYAKKRLTSTTSVGPLLKENGELEDGPQEMAEMLQTEYQCLVNLILRNGYRSMYFL</sequence>
<gene>
    <name evidence="1" type="ORF">GWK47_041286</name>
</gene>
<dbReference type="GO" id="GO:0031012">
    <property type="term" value="C:extracellular matrix"/>
    <property type="evidence" value="ECO:0007669"/>
    <property type="project" value="TreeGrafter"/>
</dbReference>
<organism evidence="1 2">
    <name type="scientific">Chionoecetes opilio</name>
    <name type="common">Atlantic snow crab</name>
    <name type="synonym">Cancer opilio</name>
    <dbReference type="NCBI Taxonomy" id="41210"/>
    <lineage>
        <taxon>Eukaryota</taxon>
        <taxon>Metazoa</taxon>
        <taxon>Ecdysozoa</taxon>
        <taxon>Arthropoda</taxon>
        <taxon>Crustacea</taxon>
        <taxon>Multicrustacea</taxon>
        <taxon>Malacostraca</taxon>
        <taxon>Eumalacostraca</taxon>
        <taxon>Eucarida</taxon>
        <taxon>Decapoda</taxon>
        <taxon>Pleocyemata</taxon>
        <taxon>Brachyura</taxon>
        <taxon>Eubrachyura</taxon>
        <taxon>Majoidea</taxon>
        <taxon>Majidae</taxon>
        <taxon>Chionoecetes</taxon>
    </lineage>
</organism>
<dbReference type="PANTHER" id="PTHR33395:SF22">
    <property type="entry name" value="REVERSE TRANSCRIPTASE DOMAIN-CONTAINING PROTEIN"/>
    <property type="match status" value="1"/>
</dbReference>
<name>A0A8J4YP67_CHIOP</name>
<comment type="caution">
    <text evidence="1">The sequence shown here is derived from an EMBL/GenBank/DDBJ whole genome shotgun (WGS) entry which is preliminary data.</text>
</comment>
<dbReference type="OrthoDB" id="426210at2759"/>
<accession>A0A8J4YP67</accession>
<protein>
    <submittedName>
        <fullName evidence="1">Uncharacterized protein</fullName>
    </submittedName>
</protein>
<dbReference type="EMBL" id="JACEEZ010007323">
    <property type="protein sequence ID" value="KAG0724130.1"/>
    <property type="molecule type" value="Genomic_DNA"/>
</dbReference>
<dbReference type="PANTHER" id="PTHR33395">
    <property type="entry name" value="TRANSCRIPTASE, PUTATIVE-RELATED-RELATED"/>
    <property type="match status" value="1"/>
</dbReference>
<dbReference type="GO" id="GO:0061343">
    <property type="term" value="P:cell adhesion involved in heart morphogenesis"/>
    <property type="evidence" value="ECO:0007669"/>
    <property type="project" value="TreeGrafter"/>
</dbReference>
<keyword evidence="2" id="KW-1185">Reference proteome</keyword>
<evidence type="ECO:0000313" key="2">
    <source>
        <dbReference type="Proteomes" id="UP000770661"/>
    </source>
</evidence>
<proteinExistence type="predicted"/>
<dbReference type="Proteomes" id="UP000770661">
    <property type="component" value="Unassembled WGS sequence"/>
</dbReference>
<reference evidence="1" key="1">
    <citation type="submission" date="2020-07" db="EMBL/GenBank/DDBJ databases">
        <title>The High-quality genome of the commercially important snow crab, Chionoecetes opilio.</title>
        <authorList>
            <person name="Jeong J.-H."/>
            <person name="Ryu S."/>
        </authorList>
    </citation>
    <scope>NUCLEOTIDE SEQUENCE</scope>
    <source>
        <strain evidence="1">MADBK_172401_WGS</strain>
        <tissue evidence="1">Digestive gland</tissue>
    </source>
</reference>
<dbReference type="GO" id="GO:0007508">
    <property type="term" value="P:larval heart development"/>
    <property type="evidence" value="ECO:0007669"/>
    <property type="project" value="TreeGrafter"/>
</dbReference>
<evidence type="ECO:0000313" key="1">
    <source>
        <dbReference type="EMBL" id="KAG0724130.1"/>
    </source>
</evidence>
<dbReference type="AlphaFoldDB" id="A0A8J4YP67"/>